<dbReference type="PANTHER" id="PTHR10629">
    <property type="entry name" value="CYTOSINE-SPECIFIC METHYLTRANSFERASE"/>
    <property type="match status" value="1"/>
</dbReference>
<gene>
    <name evidence="8" type="ORF">GCM10009855_13800</name>
</gene>
<evidence type="ECO:0000256" key="1">
    <source>
        <dbReference type="ARBA" id="ARBA00011975"/>
    </source>
</evidence>
<evidence type="ECO:0000256" key="3">
    <source>
        <dbReference type="ARBA" id="ARBA00022679"/>
    </source>
</evidence>
<comment type="caution">
    <text evidence="8">The sequence shown here is derived from an EMBL/GenBank/DDBJ whole genome shotgun (WGS) entry which is preliminary data.</text>
</comment>
<dbReference type="PANTHER" id="PTHR10629:SF52">
    <property type="entry name" value="DNA (CYTOSINE-5)-METHYLTRANSFERASE 1"/>
    <property type="match status" value="1"/>
</dbReference>
<feature type="active site" evidence="6">
    <location>
        <position position="85"/>
    </location>
</feature>
<evidence type="ECO:0000256" key="2">
    <source>
        <dbReference type="ARBA" id="ARBA00022603"/>
    </source>
</evidence>
<dbReference type="EC" id="2.1.1.37" evidence="1"/>
<dbReference type="NCBIfam" id="TIGR00675">
    <property type="entry name" value="dcm"/>
    <property type="match status" value="1"/>
</dbReference>
<protein>
    <recommendedName>
        <fullName evidence="1">DNA (cytosine-5-)-methyltransferase</fullName>
        <ecNumber evidence="1">2.1.1.37</ecNumber>
    </recommendedName>
</protein>
<dbReference type="SUPFAM" id="SSF53335">
    <property type="entry name" value="S-adenosyl-L-methionine-dependent methyltransferases"/>
    <property type="match status" value="1"/>
</dbReference>
<dbReference type="InterPro" id="IPR050390">
    <property type="entry name" value="C5-Methyltransferase"/>
</dbReference>
<dbReference type="GO" id="GO:0032259">
    <property type="term" value="P:methylation"/>
    <property type="evidence" value="ECO:0007669"/>
    <property type="project" value="UniProtKB-KW"/>
</dbReference>
<proteinExistence type="inferred from homology"/>
<dbReference type="Proteomes" id="UP001501170">
    <property type="component" value="Unassembled WGS sequence"/>
</dbReference>
<evidence type="ECO:0000256" key="5">
    <source>
        <dbReference type="ARBA" id="ARBA00022747"/>
    </source>
</evidence>
<evidence type="ECO:0000256" key="7">
    <source>
        <dbReference type="RuleBase" id="RU000416"/>
    </source>
</evidence>
<dbReference type="GO" id="GO:0008168">
    <property type="term" value="F:methyltransferase activity"/>
    <property type="evidence" value="ECO:0007669"/>
    <property type="project" value="UniProtKB-KW"/>
</dbReference>
<evidence type="ECO:0000256" key="4">
    <source>
        <dbReference type="ARBA" id="ARBA00022691"/>
    </source>
</evidence>
<organism evidence="8 9">
    <name type="scientific">Gordonia cholesterolivorans</name>
    <dbReference type="NCBI Taxonomy" id="559625"/>
    <lineage>
        <taxon>Bacteria</taxon>
        <taxon>Bacillati</taxon>
        <taxon>Actinomycetota</taxon>
        <taxon>Actinomycetes</taxon>
        <taxon>Mycobacteriales</taxon>
        <taxon>Gordoniaceae</taxon>
        <taxon>Gordonia</taxon>
    </lineage>
</organism>
<evidence type="ECO:0000313" key="9">
    <source>
        <dbReference type="Proteomes" id="UP001501170"/>
    </source>
</evidence>
<dbReference type="Pfam" id="PF00145">
    <property type="entry name" value="DNA_methylase"/>
    <property type="match status" value="1"/>
</dbReference>
<keyword evidence="3 6" id="KW-0808">Transferase</keyword>
<keyword evidence="2 6" id="KW-0489">Methyltransferase</keyword>
<dbReference type="Gene3D" id="3.90.120.10">
    <property type="entry name" value="DNA Methylase, subunit A, domain 2"/>
    <property type="match status" value="1"/>
</dbReference>
<dbReference type="PRINTS" id="PR00105">
    <property type="entry name" value="C5METTRFRASE"/>
</dbReference>
<evidence type="ECO:0000313" key="8">
    <source>
        <dbReference type="EMBL" id="GAA2375800.1"/>
    </source>
</evidence>
<dbReference type="InterPro" id="IPR001525">
    <property type="entry name" value="C5_MeTfrase"/>
</dbReference>
<name>A0ABP5UE57_9ACTN</name>
<comment type="similarity">
    <text evidence="6 7">Belongs to the class I-like SAM-binding methyltransferase superfamily. C5-methyltransferase family.</text>
</comment>
<sequence>MTDSDLRQVSVIDLFSGAGGLSLGLRQAGMEIAAGIDIEESCRYAYESNIEAPFLAADVRDVTGDMLNRTWAPGHIRLLAGCAPCQPFSAYRRGADTSSEASWPLLDEFARLVSESRPELVTMENVPRIGSSAVFGRFVASLESLGYHVTWETCYGPLFGLPQHRRRLVLLASLLGPIDNPAPTNPDPAEVSVRAAISGLPRVEAGASDPSDPMHKARGLSPVNLKRIRASTPGGTWEDWPEELRAPCHRKSSGATFRNVYARMTWDDPSPTITTLAHNFGTGRFGHPEQDRAITLREAAVLQGFPTSYVFVAPGQPIYMTTVGRMIGNAVPPPIARAAGEHLLAHVRHTSVA</sequence>
<accession>A0ABP5UE57</accession>
<keyword evidence="9" id="KW-1185">Reference proteome</keyword>
<evidence type="ECO:0000256" key="6">
    <source>
        <dbReference type="PROSITE-ProRule" id="PRU01016"/>
    </source>
</evidence>
<dbReference type="Gene3D" id="3.40.50.150">
    <property type="entry name" value="Vaccinia Virus protein VP39"/>
    <property type="match status" value="1"/>
</dbReference>
<dbReference type="EMBL" id="BAAARB010000005">
    <property type="protein sequence ID" value="GAA2375800.1"/>
    <property type="molecule type" value="Genomic_DNA"/>
</dbReference>
<keyword evidence="5" id="KW-0680">Restriction system</keyword>
<keyword evidence="4 6" id="KW-0949">S-adenosyl-L-methionine</keyword>
<reference evidence="9" key="1">
    <citation type="journal article" date="2019" name="Int. J. Syst. Evol. Microbiol.">
        <title>The Global Catalogue of Microorganisms (GCM) 10K type strain sequencing project: providing services to taxonomists for standard genome sequencing and annotation.</title>
        <authorList>
            <consortium name="The Broad Institute Genomics Platform"/>
            <consortium name="The Broad Institute Genome Sequencing Center for Infectious Disease"/>
            <person name="Wu L."/>
            <person name="Ma J."/>
        </authorList>
    </citation>
    <scope>NUCLEOTIDE SEQUENCE [LARGE SCALE GENOMIC DNA]</scope>
    <source>
        <strain evidence="9">JCM 16227</strain>
    </source>
</reference>
<dbReference type="InterPro" id="IPR029063">
    <property type="entry name" value="SAM-dependent_MTases_sf"/>
</dbReference>
<dbReference type="PROSITE" id="PS51679">
    <property type="entry name" value="SAM_MT_C5"/>
    <property type="match status" value="1"/>
</dbReference>